<comment type="function">
    <text evidence="6">RNA-binding component of the eukaryotic translation initiation factor 3 (eIF-3) complex, which is involved in protein synthesis of a specialized repertoire of mRNAs and, together with other initiation factors, stimulates binding of mRNA and methionyl-tRNAi to the 40S ribosome. The eIF-3 complex specifically targets and initiates translation of a subset of mRNAs involved in cell proliferation.</text>
</comment>
<evidence type="ECO:0000256" key="5">
    <source>
        <dbReference type="ARBA" id="ARBA00022917"/>
    </source>
</evidence>
<dbReference type="FunFam" id="2.130.10.10:FF:000286">
    <property type="entry name" value="Eukaryotic translation initiation factor 3 subunit B"/>
    <property type="match status" value="1"/>
</dbReference>
<dbReference type="Proteomes" id="UP000247498">
    <property type="component" value="Unassembled WGS sequence"/>
</dbReference>
<dbReference type="GO" id="GO:0001732">
    <property type="term" value="P:formation of cytoplasmic translation initiation complex"/>
    <property type="evidence" value="ECO:0007669"/>
    <property type="project" value="UniProtKB-UniRule"/>
</dbReference>
<name>A0A2V0NTQ3_9CHLO</name>
<dbReference type="PIRSF" id="PIRSF036424">
    <property type="entry name" value="eIF3b"/>
    <property type="match status" value="1"/>
</dbReference>
<dbReference type="InterPro" id="IPR013979">
    <property type="entry name" value="TIF_beta_prop-like"/>
</dbReference>
<reference evidence="9 10" key="1">
    <citation type="journal article" date="2018" name="Sci. Rep.">
        <title>Raphidocelis subcapitata (=Pseudokirchneriella subcapitata) provides an insight into genome evolution and environmental adaptations in the Sphaeropleales.</title>
        <authorList>
            <person name="Suzuki S."/>
            <person name="Yamaguchi H."/>
            <person name="Nakajima N."/>
            <person name="Kawachi M."/>
        </authorList>
    </citation>
    <scope>NUCLEOTIDE SEQUENCE [LARGE SCALE GENOMIC DNA]</scope>
    <source>
        <strain evidence="9 10">NIES-35</strain>
    </source>
</reference>
<comment type="function">
    <text evidence="7">Component of the eukaryotic translation initiation factor 3 (eIF-3) complex, which is involved in protein synthesis and, together with other initiation factors, stimulates binding of mRNA and methionyl-tRNAi to the 40S ribosome.</text>
</comment>
<dbReference type="FunCoup" id="A0A2V0NTQ3">
    <property type="interactions" value="2376"/>
</dbReference>
<evidence type="ECO:0000256" key="7">
    <source>
        <dbReference type="PIRNR" id="PIRNR036424"/>
    </source>
</evidence>
<dbReference type="PROSITE" id="PS50102">
    <property type="entry name" value="RRM"/>
    <property type="match status" value="1"/>
</dbReference>
<protein>
    <recommendedName>
        <fullName evidence="6 7">Eukaryotic translation initiation factor 3 subunit B</fullName>
        <shortName evidence="6 7">eIF3b</shortName>
    </recommendedName>
    <alternativeName>
        <fullName evidence="6">eIF-3-eta</fullName>
    </alternativeName>
    <alternativeName>
        <fullName evidence="6">eIF3 p110</fullName>
    </alternativeName>
</protein>
<keyword evidence="3 6" id="KW-0396">Initiation factor</keyword>
<dbReference type="STRING" id="307507.A0A2V0NTQ3"/>
<dbReference type="SUPFAM" id="SSF82171">
    <property type="entry name" value="DPP6 N-terminal domain-like"/>
    <property type="match status" value="1"/>
</dbReference>
<dbReference type="GO" id="GO:0003743">
    <property type="term" value="F:translation initiation factor activity"/>
    <property type="evidence" value="ECO:0007669"/>
    <property type="project" value="UniProtKB-UniRule"/>
</dbReference>
<dbReference type="InterPro" id="IPR012677">
    <property type="entry name" value="Nucleotide-bd_a/b_plait_sf"/>
</dbReference>
<evidence type="ECO:0000259" key="8">
    <source>
        <dbReference type="PROSITE" id="PS50102"/>
    </source>
</evidence>
<proteinExistence type="inferred from homology"/>
<keyword evidence="4 6" id="KW-0694">RNA-binding</keyword>
<evidence type="ECO:0000313" key="10">
    <source>
        <dbReference type="Proteomes" id="UP000247498"/>
    </source>
</evidence>
<dbReference type="SUPFAM" id="SSF54928">
    <property type="entry name" value="RNA-binding domain, RBD"/>
    <property type="match status" value="1"/>
</dbReference>
<dbReference type="PANTHER" id="PTHR14068:SF0">
    <property type="entry name" value="EUKARYOTIC TRANSLATION INITIATION FACTOR 3 SUBUNIT B"/>
    <property type="match status" value="1"/>
</dbReference>
<evidence type="ECO:0000256" key="2">
    <source>
        <dbReference type="ARBA" id="ARBA00022490"/>
    </source>
</evidence>
<dbReference type="Gene3D" id="3.30.70.330">
    <property type="match status" value="1"/>
</dbReference>
<evidence type="ECO:0000256" key="6">
    <source>
        <dbReference type="HAMAP-Rule" id="MF_03001"/>
    </source>
</evidence>
<dbReference type="InterPro" id="IPR000504">
    <property type="entry name" value="RRM_dom"/>
</dbReference>
<dbReference type="GO" id="GO:0005852">
    <property type="term" value="C:eukaryotic translation initiation factor 3 complex"/>
    <property type="evidence" value="ECO:0007669"/>
    <property type="project" value="UniProtKB-UniRule"/>
</dbReference>
<dbReference type="OrthoDB" id="10250414at2759"/>
<organism evidence="9 10">
    <name type="scientific">Raphidocelis subcapitata</name>
    <dbReference type="NCBI Taxonomy" id="307507"/>
    <lineage>
        <taxon>Eukaryota</taxon>
        <taxon>Viridiplantae</taxon>
        <taxon>Chlorophyta</taxon>
        <taxon>core chlorophytes</taxon>
        <taxon>Chlorophyceae</taxon>
        <taxon>CS clade</taxon>
        <taxon>Sphaeropleales</taxon>
        <taxon>Selenastraceae</taxon>
        <taxon>Raphidocelis</taxon>
    </lineage>
</organism>
<evidence type="ECO:0000256" key="4">
    <source>
        <dbReference type="ARBA" id="ARBA00022884"/>
    </source>
</evidence>
<dbReference type="InParanoid" id="A0A2V0NTQ3"/>
<dbReference type="SMART" id="SM00360">
    <property type="entry name" value="RRM"/>
    <property type="match status" value="1"/>
</dbReference>
<dbReference type="InterPro" id="IPR034363">
    <property type="entry name" value="eIF3B_RRM"/>
</dbReference>
<dbReference type="Gene3D" id="2.130.10.10">
    <property type="entry name" value="YVTN repeat-like/Quinoprotein amine dehydrogenase"/>
    <property type="match status" value="1"/>
</dbReference>
<evidence type="ECO:0000313" key="9">
    <source>
        <dbReference type="EMBL" id="GBF91014.1"/>
    </source>
</evidence>
<dbReference type="InterPro" id="IPR015943">
    <property type="entry name" value="WD40/YVTN_repeat-like_dom_sf"/>
</dbReference>
<dbReference type="GO" id="GO:0003723">
    <property type="term" value="F:RNA binding"/>
    <property type="evidence" value="ECO:0007669"/>
    <property type="project" value="UniProtKB-UniRule"/>
</dbReference>
<dbReference type="InterPro" id="IPR035979">
    <property type="entry name" value="RBD_domain_sf"/>
</dbReference>
<comment type="similarity">
    <text evidence="6 7">Belongs to the eIF-3 subunit B family.</text>
</comment>
<comment type="caution">
    <text evidence="9">The sequence shown here is derived from an EMBL/GenBank/DDBJ whole genome shotgun (WGS) entry which is preliminary data.</text>
</comment>
<comment type="subunit">
    <text evidence="6 7">Component of the eukaryotic translation initiation factor 3 (eIF-3) complex.</text>
</comment>
<dbReference type="GO" id="GO:0016282">
    <property type="term" value="C:eukaryotic 43S preinitiation complex"/>
    <property type="evidence" value="ECO:0007669"/>
    <property type="project" value="UniProtKB-UniRule"/>
</dbReference>
<accession>A0A2V0NTQ3</accession>
<dbReference type="InterPro" id="IPR011400">
    <property type="entry name" value="EIF3B"/>
</dbReference>
<evidence type="ECO:0000256" key="3">
    <source>
        <dbReference type="ARBA" id="ARBA00022540"/>
    </source>
</evidence>
<dbReference type="HAMAP" id="MF_03001">
    <property type="entry name" value="eIF3b"/>
    <property type="match status" value="1"/>
</dbReference>
<feature type="domain" description="RRM" evidence="8">
    <location>
        <begin position="65"/>
        <end position="151"/>
    </location>
</feature>
<dbReference type="GO" id="GO:0031369">
    <property type="term" value="F:translation initiation factor binding"/>
    <property type="evidence" value="ECO:0007669"/>
    <property type="project" value="InterPro"/>
</dbReference>
<dbReference type="Pfam" id="PF00076">
    <property type="entry name" value="RRM_1"/>
    <property type="match status" value="1"/>
</dbReference>
<dbReference type="EMBL" id="BDRX01000021">
    <property type="protein sequence ID" value="GBF91014.1"/>
    <property type="molecule type" value="Genomic_DNA"/>
</dbReference>
<dbReference type="PANTHER" id="PTHR14068">
    <property type="entry name" value="EUKARYOTIC TRANSLATION INITIATION FACTOR 3 EIF3 -RELATED"/>
    <property type="match status" value="1"/>
</dbReference>
<comment type="subcellular location">
    <subcellularLocation>
        <location evidence="1 6 7">Cytoplasm</location>
    </subcellularLocation>
</comment>
<dbReference type="AlphaFoldDB" id="A0A2V0NTQ3"/>
<dbReference type="Pfam" id="PF08662">
    <property type="entry name" value="eIF2A"/>
    <property type="match status" value="1"/>
</dbReference>
<keyword evidence="5 6" id="KW-0648">Protein biosynthesis</keyword>
<dbReference type="CDD" id="cd12278">
    <property type="entry name" value="RRM_eIF3B"/>
    <property type="match status" value="1"/>
</dbReference>
<dbReference type="FunFam" id="3.30.70.330:FF:000235">
    <property type="entry name" value="Eukaryotic translation initiation factor 3 subunit B"/>
    <property type="match status" value="1"/>
</dbReference>
<gene>
    <name evidence="9" type="ORF">Rsub_03869</name>
</gene>
<dbReference type="GO" id="GO:0033290">
    <property type="term" value="C:eukaryotic 48S preinitiation complex"/>
    <property type="evidence" value="ECO:0007669"/>
    <property type="project" value="UniProtKB-UniRule"/>
</dbReference>
<sequence length="718" mass="81080">MAATMEPVDPLAVAAQLFRDQPPGFPFEGYDLEELILPDGDDMGIRSDEGGSEEEEVEAVSGFGSVIVVDNLPKVPDEKHDKLLSVLKKIYGQIGNIRDGGVVMPKDAAGVTQGYAFIEFSHPMEAQAARAQTNGYQLDKAHRFVVTLFDDFERYGRVPDEYAPPEAKSVVQQENLHSWLTDKLGRDQFVVRFGDDAVVCWNDGRRGRADEVYKRTFWTESFVQWSPLGNMLATMHRQGIAVWGGTPGGEFVRLNRFQHGGAQLIDFSPGERYVMSYSSVEPTNPRESMGIVLNVFDTRSGKLLRRFEGPMEEYAVGSAAGPQGSLRWPFFKWAGGLDDQYFARLGRGKLCVHQSSDMYMIGKKSIELVGIQDFEWSPAEPLLAVYTAESGQTPARVTLMKLPEKAELRQKNMYSVSDVKIYWHPQGDYLAVKVDRFTKTKKSTTTGFELFSIRERDIPMEVLELPSKIERTLAFAWEPKGHRFAVVHGDTSRPNVSFYSMKDAKGKLGVHLVGTLTNKSVNGLHWSPAGRNIVLSGLKALNGQLEFFNVDEFETMATAEHFMATDVEWDPTGRYVATSVNATHQMENGFNIWTFNGRLLYHTPRDRFYQFCWRPRMPSLLPADKEAEIQKNLKSYSKRYDEEDEALLMQADADVLQERARMAEEWRAWSEARAAYVEAQAAFRREVFGAAAEEPEFTVKTVSVEQVLDVREEPYSGN</sequence>
<keyword evidence="2 6" id="KW-0963">Cytoplasm</keyword>
<keyword evidence="10" id="KW-1185">Reference proteome</keyword>
<evidence type="ECO:0000256" key="1">
    <source>
        <dbReference type="ARBA" id="ARBA00004496"/>
    </source>
</evidence>